<reference evidence="7 8" key="1">
    <citation type="submission" date="2016-12" db="EMBL/GenBank/DDBJ databases">
        <title>The draft genome sequence of Actinophytocola sp. 11-183.</title>
        <authorList>
            <person name="Wang W."/>
            <person name="Yuan L."/>
        </authorList>
    </citation>
    <scope>NUCLEOTIDE SEQUENCE [LARGE SCALE GENOMIC DNA]</scope>
    <source>
        <strain evidence="7 8">11-183</strain>
    </source>
</reference>
<dbReference type="AlphaFoldDB" id="A0A1Q8CG69"/>
<evidence type="ECO:0000256" key="1">
    <source>
        <dbReference type="ARBA" id="ARBA00004953"/>
    </source>
</evidence>
<dbReference type="InterPro" id="IPR050714">
    <property type="entry name" value="Cobalamin_biosynth_MTase"/>
</dbReference>
<evidence type="ECO:0000256" key="5">
    <source>
        <dbReference type="ARBA" id="ARBA00022691"/>
    </source>
</evidence>
<keyword evidence="3" id="KW-0489">Methyltransferase</keyword>
<evidence type="ECO:0000256" key="2">
    <source>
        <dbReference type="ARBA" id="ARBA00022573"/>
    </source>
</evidence>
<evidence type="ECO:0000259" key="6">
    <source>
        <dbReference type="Pfam" id="PF00590"/>
    </source>
</evidence>
<evidence type="ECO:0000256" key="4">
    <source>
        <dbReference type="ARBA" id="ARBA00022679"/>
    </source>
</evidence>
<dbReference type="SUPFAM" id="SSF53335">
    <property type="entry name" value="S-adenosyl-L-methionine-dependent methyltransferases"/>
    <property type="match status" value="1"/>
</dbReference>
<dbReference type="InterPro" id="IPR000878">
    <property type="entry name" value="4pyrrol_Mease"/>
</dbReference>
<dbReference type="GO" id="GO:0009236">
    <property type="term" value="P:cobalamin biosynthetic process"/>
    <property type="evidence" value="ECO:0007669"/>
    <property type="project" value="UniProtKB-KW"/>
</dbReference>
<dbReference type="PANTHER" id="PTHR43182">
    <property type="entry name" value="COBALT-PRECORRIN-6B C(15)-METHYLTRANSFERASE (DECARBOXYLATING)"/>
    <property type="match status" value="1"/>
</dbReference>
<keyword evidence="5" id="KW-0949">S-adenosyl-L-methionine</keyword>
<dbReference type="RefSeq" id="WP_075128749.1">
    <property type="nucleotide sequence ID" value="NZ_MSIE01000057.1"/>
</dbReference>
<evidence type="ECO:0000256" key="3">
    <source>
        <dbReference type="ARBA" id="ARBA00022603"/>
    </source>
</evidence>
<dbReference type="Gene3D" id="3.40.50.150">
    <property type="entry name" value="Vaccinia Virus protein VP39"/>
    <property type="match status" value="1"/>
</dbReference>
<accession>A0A1Q8CG69</accession>
<gene>
    <name evidence="7" type="ORF">BU204_27995</name>
</gene>
<organism evidence="7 8">
    <name type="scientific">Actinophytocola xanthii</name>
    <dbReference type="NCBI Taxonomy" id="1912961"/>
    <lineage>
        <taxon>Bacteria</taxon>
        <taxon>Bacillati</taxon>
        <taxon>Actinomycetota</taxon>
        <taxon>Actinomycetes</taxon>
        <taxon>Pseudonocardiales</taxon>
        <taxon>Pseudonocardiaceae</taxon>
    </lineage>
</organism>
<dbReference type="GO" id="GO:0032259">
    <property type="term" value="P:methylation"/>
    <property type="evidence" value="ECO:0007669"/>
    <property type="project" value="UniProtKB-KW"/>
</dbReference>
<keyword evidence="8" id="KW-1185">Reference proteome</keyword>
<name>A0A1Q8CG69_9PSEU</name>
<dbReference type="GO" id="GO:0008168">
    <property type="term" value="F:methyltransferase activity"/>
    <property type="evidence" value="ECO:0007669"/>
    <property type="project" value="UniProtKB-KW"/>
</dbReference>
<dbReference type="InterPro" id="IPR029063">
    <property type="entry name" value="SAM-dependent_MTases_sf"/>
</dbReference>
<sequence>MTATVTVIGVEGLELPPGAEHALAAAALVVGTRAVLRDSVAAALGSGPGGTGTAQPPRVIELPSSHELGSVALDALAAAVEADEPAVVLASGDPGYFGVLRALRERSLPTECWPSVSQLQRIAAMIQRPWDDITVVDGRGRTFRAAVNVCRANPAVGVLTAPGAGPAELGAALVGWRRTLVVVEDIGGPREALSIVDPGEAAGRSWGDVSIVLCLADLDRVGGPGWISGGEPVPPAGGWALGLDEFTYREGMASSAELRALALARLAPRPGTLVWDVAAGCGALAVEAARLGAAVIAVESDPGLCVRIVANAKRHGVDVRLVDGRVPEVLAGLPRPDAVFLGTARADVVRACAAAGAHRIVLDVREMGSVGPARDALVDAGYTVDGRLLFSAPIEGLARGAAAVEHASSTLLLWGTRS</sequence>
<dbReference type="SUPFAM" id="SSF53790">
    <property type="entry name" value="Tetrapyrrole methylase"/>
    <property type="match status" value="1"/>
</dbReference>
<dbReference type="CDD" id="cd02440">
    <property type="entry name" value="AdoMet_MTases"/>
    <property type="match status" value="1"/>
</dbReference>
<dbReference type="STRING" id="1912961.BU204_27995"/>
<keyword evidence="4" id="KW-0808">Transferase</keyword>
<protein>
    <recommendedName>
        <fullName evidence="6">Tetrapyrrole methylase domain-containing protein</fullName>
    </recommendedName>
</protein>
<dbReference type="EMBL" id="MSIE01000057">
    <property type="protein sequence ID" value="OLF13356.1"/>
    <property type="molecule type" value="Genomic_DNA"/>
</dbReference>
<dbReference type="OrthoDB" id="9787825at2"/>
<comment type="caution">
    <text evidence="7">The sequence shown here is derived from an EMBL/GenBank/DDBJ whole genome shotgun (WGS) entry which is preliminary data.</text>
</comment>
<dbReference type="InterPro" id="IPR035996">
    <property type="entry name" value="4pyrrol_Methylase_sf"/>
</dbReference>
<evidence type="ECO:0000313" key="7">
    <source>
        <dbReference type="EMBL" id="OLF13356.1"/>
    </source>
</evidence>
<evidence type="ECO:0000313" key="8">
    <source>
        <dbReference type="Proteomes" id="UP000185596"/>
    </source>
</evidence>
<proteinExistence type="predicted"/>
<dbReference type="Proteomes" id="UP000185596">
    <property type="component" value="Unassembled WGS sequence"/>
</dbReference>
<dbReference type="Pfam" id="PF00590">
    <property type="entry name" value="TP_methylase"/>
    <property type="match status" value="1"/>
</dbReference>
<comment type="pathway">
    <text evidence="1">Cofactor biosynthesis; adenosylcobalamin biosynthesis.</text>
</comment>
<feature type="domain" description="Tetrapyrrole methylase" evidence="6">
    <location>
        <begin position="15"/>
        <end position="192"/>
    </location>
</feature>
<keyword evidence="2" id="KW-0169">Cobalamin biosynthesis</keyword>
<dbReference type="PANTHER" id="PTHR43182:SF1">
    <property type="entry name" value="COBALT-PRECORRIN-7 C(5)-METHYLTRANSFERASE"/>
    <property type="match status" value="1"/>
</dbReference>